<evidence type="ECO:0000259" key="2">
    <source>
        <dbReference type="Pfam" id="PF01232"/>
    </source>
</evidence>
<dbReference type="PANTHER" id="PTHR43362">
    <property type="entry name" value="MANNITOL DEHYDROGENASE DSF1-RELATED"/>
    <property type="match status" value="1"/>
</dbReference>
<gene>
    <name evidence="3" type="ORF">P43SY_005867</name>
</gene>
<accession>A0AAD5LU65</accession>
<dbReference type="Gene3D" id="3.40.50.720">
    <property type="entry name" value="NAD(P)-binding Rossmann-like Domain"/>
    <property type="match status" value="1"/>
</dbReference>
<evidence type="ECO:0000313" key="3">
    <source>
        <dbReference type="EMBL" id="KAJ0409973.1"/>
    </source>
</evidence>
<organism evidence="3 4">
    <name type="scientific">Pythium insidiosum</name>
    <name type="common">Pythiosis disease agent</name>
    <dbReference type="NCBI Taxonomy" id="114742"/>
    <lineage>
        <taxon>Eukaryota</taxon>
        <taxon>Sar</taxon>
        <taxon>Stramenopiles</taxon>
        <taxon>Oomycota</taxon>
        <taxon>Peronosporomycetes</taxon>
        <taxon>Pythiales</taxon>
        <taxon>Pythiaceae</taxon>
        <taxon>Pythium</taxon>
    </lineage>
</organism>
<keyword evidence="4" id="KW-1185">Reference proteome</keyword>
<comment type="caution">
    <text evidence="3">The sequence shown here is derived from an EMBL/GenBank/DDBJ whole genome shotgun (WGS) entry which is preliminary data.</text>
</comment>
<evidence type="ECO:0000256" key="1">
    <source>
        <dbReference type="ARBA" id="ARBA00023002"/>
    </source>
</evidence>
<proteinExistence type="predicted"/>
<dbReference type="InterPro" id="IPR013131">
    <property type="entry name" value="Mannitol_DH_N"/>
</dbReference>
<keyword evidence="1" id="KW-0560">Oxidoreductase</keyword>
<evidence type="ECO:0000313" key="4">
    <source>
        <dbReference type="Proteomes" id="UP001209570"/>
    </source>
</evidence>
<dbReference type="PANTHER" id="PTHR43362:SF1">
    <property type="entry name" value="MANNITOL DEHYDROGENASE 2-RELATED"/>
    <property type="match status" value="1"/>
</dbReference>
<reference evidence="3" key="1">
    <citation type="submission" date="2021-12" db="EMBL/GenBank/DDBJ databases">
        <title>Prjna785345.</title>
        <authorList>
            <person name="Rujirawat T."/>
            <person name="Krajaejun T."/>
        </authorList>
    </citation>
    <scope>NUCLEOTIDE SEQUENCE</scope>
    <source>
        <strain evidence="3">Pi057C3</strain>
    </source>
</reference>
<dbReference type="Pfam" id="PF01232">
    <property type="entry name" value="Mannitol_dh"/>
    <property type="match status" value="1"/>
</dbReference>
<dbReference type="InterPro" id="IPR036291">
    <property type="entry name" value="NAD(P)-bd_dom_sf"/>
</dbReference>
<dbReference type="InterPro" id="IPR013328">
    <property type="entry name" value="6PGD_dom2"/>
</dbReference>
<sequence length="522" mass="57334">MDGVCRRDCLLSVTDARAVCIGSGRFLRAVLVPVLQRLDCHVVLLQPRGTAFADACREDSNIYSIETIQPDGQIVPEAIELRAVGSLARDDDKQAFLRLPGRLRGLRFVGLGVTDAGLQRGSASIFHLTAFLVECWHAIPDNRLSVLNTDNVPSNGDLIRSLVLQAAEQLLRGESNGLFADYLDRNVRFHNTMVDRLTSHAPGNLLTPRGEPWPSKTIVIEDCDGFLDDVDIASVASHVHVRKHRSEFERDHQLKLRLSNATSSALAYVMALARFKTNNEARNLPMVLAFRDRLVRMDLLPALVGDGIPEADVERTYAEWASRSSHPCFGLDNLWVTQDALLRFNARLFSTIASSVSRDAHHRPSIFMAFVLASICRFLTPFMPTECASADTLVGEMDHVKDAASYQGEWEYGGGLRADLCRGTYEFKDGADTRVARALGDAYAAVSADSPQDVPLRRVVAAVETALDAIGSFAAVRERWLAADAFVADVALLFQRLVAAHKRRAPMATLSVLADLVETPSG</sequence>
<dbReference type="EMBL" id="JAKCXM010000002">
    <property type="protein sequence ID" value="KAJ0409973.1"/>
    <property type="molecule type" value="Genomic_DNA"/>
</dbReference>
<dbReference type="GO" id="GO:0016616">
    <property type="term" value="F:oxidoreductase activity, acting on the CH-OH group of donors, NAD or NADP as acceptor"/>
    <property type="evidence" value="ECO:0007669"/>
    <property type="project" value="TreeGrafter"/>
</dbReference>
<dbReference type="Gene3D" id="1.10.1040.10">
    <property type="entry name" value="N-(1-d-carboxylethyl)-l-norvaline Dehydrogenase, domain 2"/>
    <property type="match status" value="1"/>
</dbReference>
<dbReference type="SUPFAM" id="SSF51735">
    <property type="entry name" value="NAD(P)-binding Rossmann-fold domains"/>
    <property type="match status" value="1"/>
</dbReference>
<dbReference type="InterPro" id="IPR050988">
    <property type="entry name" value="Mannitol_DH/Oxidoreductase"/>
</dbReference>
<name>A0AAD5LU65_PYTIN</name>
<protein>
    <recommendedName>
        <fullName evidence="2">Mannitol dehydrogenase N-terminal domain-containing protein</fullName>
    </recommendedName>
</protein>
<feature type="domain" description="Mannitol dehydrogenase N-terminal" evidence="2">
    <location>
        <begin position="17"/>
        <end position="200"/>
    </location>
</feature>
<dbReference type="Proteomes" id="UP001209570">
    <property type="component" value="Unassembled WGS sequence"/>
</dbReference>
<dbReference type="AlphaFoldDB" id="A0AAD5LU65"/>